<dbReference type="Proteomes" id="UP000886744">
    <property type="component" value="Unassembled WGS sequence"/>
</dbReference>
<feature type="domain" description="TPM" evidence="1">
    <location>
        <begin position="5"/>
        <end position="121"/>
    </location>
</feature>
<proteinExistence type="predicted"/>
<reference evidence="2" key="2">
    <citation type="journal article" date="2021" name="PeerJ">
        <title>Extensive microbial diversity within the chicken gut microbiome revealed by metagenomics and culture.</title>
        <authorList>
            <person name="Gilroy R."/>
            <person name="Ravi A."/>
            <person name="Getino M."/>
            <person name="Pursley I."/>
            <person name="Horton D.L."/>
            <person name="Alikhan N.F."/>
            <person name="Baker D."/>
            <person name="Gharbi K."/>
            <person name="Hall N."/>
            <person name="Watson M."/>
            <person name="Adriaenssens E.M."/>
            <person name="Foster-Nyarko E."/>
            <person name="Jarju S."/>
            <person name="Secka A."/>
            <person name="Antonio M."/>
            <person name="Oren A."/>
            <person name="Chaudhuri R.R."/>
            <person name="La Ragione R."/>
            <person name="Hildebrand F."/>
            <person name="Pallen M.J."/>
        </authorList>
    </citation>
    <scope>NUCLEOTIDE SEQUENCE</scope>
    <source>
        <strain evidence="2">ChiHjej13B12-12457</strain>
    </source>
</reference>
<dbReference type="InterPro" id="IPR007621">
    <property type="entry name" value="TPM_dom"/>
</dbReference>
<dbReference type="Gene3D" id="3.10.310.50">
    <property type="match status" value="1"/>
</dbReference>
<name>A0A9D1E250_9BACT</name>
<reference evidence="2" key="1">
    <citation type="submission" date="2020-10" db="EMBL/GenBank/DDBJ databases">
        <authorList>
            <person name="Gilroy R."/>
        </authorList>
    </citation>
    <scope>NUCLEOTIDE SEQUENCE</scope>
    <source>
        <strain evidence="2">ChiHjej13B12-12457</strain>
    </source>
</reference>
<protein>
    <submittedName>
        <fullName evidence="2">TPM domain-containing protein</fullName>
    </submittedName>
</protein>
<dbReference type="PANTHER" id="PTHR30373:SF8">
    <property type="entry name" value="BLL7265 PROTEIN"/>
    <property type="match status" value="1"/>
</dbReference>
<evidence type="ECO:0000313" key="2">
    <source>
        <dbReference type="EMBL" id="HIR63163.1"/>
    </source>
</evidence>
<gene>
    <name evidence="2" type="ORF">IAC94_06555</name>
</gene>
<dbReference type="AlphaFoldDB" id="A0A9D1E250"/>
<sequence length="147" mass="16273">MTAGDLLRKESKEALVRAIQTAEKNTSGEIRVHLEQVCKGDPCLRAAYVFSKLGMFRTKDRNGVLIYLALKSRKFAIIGDSGINEKVGAGFWNEVKDGMAADFRSGDFTGGMSRAVLAVGEKLKAFFPYQKDDVNELPDDISYEDNQ</sequence>
<evidence type="ECO:0000313" key="3">
    <source>
        <dbReference type="Proteomes" id="UP000886744"/>
    </source>
</evidence>
<accession>A0A9D1E250</accession>
<dbReference type="PANTHER" id="PTHR30373">
    <property type="entry name" value="UPF0603 PROTEIN YGCG"/>
    <property type="match status" value="1"/>
</dbReference>
<evidence type="ECO:0000259" key="1">
    <source>
        <dbReference type="Pfam" id="PF04536"/>
    </source>
</evidence>
<dbReference type="Pfam" id="PF04536">
    <property type="entry name" value="TPM_phosphatase"/>
    <property type="match status" value="1"/>
</dbReference>
<dbReference type="EMBL" id="DVHI01000080">
    <property type="protein sequence ID" value="HIR63163.1"/>
    <property type="molecule type" value="Genomic_DNA"/>
</dbReference>
<comment type="caution">
    <text evidence="2">The sequence shown here is derived from an EMBL/GenBank/DDBJ whole genome shotgun (WGS) entry which is preliminary data.</text>
</comment>
<organism evidence="2 3">
    <name type="scientific">Candidatus Coprenecus avistercoris</name>
    <dbReference type="NCBI Taxonomy" id="2840730"/>
    <lineage>
        <taxon>Bacteria</taxon>
        <taxon>Pseudomonadati</taxon>
        <taxon>Bacteroidota</taxon>
        <taxon>Bacteroidia</taxon>
        <taxon>Bacteroidales</taxon>
        <taxon>Rikenellaceae</taxon>
        <taxon>Rikenellaceae incertae sedis</taxon>
        <taxon>Candidatus Coprenecus</taxon>
    </lineage>
</organism>